<reference evidence="5 6" key="1">
    <citation type="submission" date="2019-11" db="EMBL/GenBank/DDBJ databases">
        <authorList>
            <person name="Criscuolo A."/>
        </authorList>
    </citation>
    <scope>NUCLEOTIDE SEQUENCE [LARGE SCALE GENOMIC DNA]</scope>
    <source>
        <strain evidence="5">CIP111667</strain>
    </source>
</reference>
<comment type="similarity">
    <text evidence="1">Belongs to the mandelate racemase/muconate lactonizing enzyme family.</text>
</comment>
<organism evidence="5 6">
    <name type="scientific">Occultella aeris</name>
    <dbReference type="NCBI Taxonomy" id="2761496"/>
    <lineage>
        <taxon>Bacteria</taxon>
        <taxon>Bacillati</taxon>
        <taxon>Actinomycetota</taxon>
        <taxon>Actinomycetes</taxon>
        <taxon>Micrococcales</taxon>
        <taxon>Ruaniaceae</taxon>
        <taxon>Occultella</taxon>
    </lineage>
</organism>
<evidence type="ECO:0000313" key="6">
    <source>
        <dbReference type="Proteomes" id="UP000419743"/>
    </source>
</evidence>
<keyword evidence="2" id="KW-0479">Metal-binding</keyword>
<evidence type="ECO:0000259" key="3">
    <source>
        <dbReference type="Pfam" id="PF02746"/>
    </source>
</evidence>
<dbReference type="InterPro" id="IPR029065">
    <property type="entry name" value="Enolase_C-like"/>
</dbReference>
<dbReference type="PANTHER" id="PTHR48080:SF3">
    <property type="entry name" value="ENOLASE SUPERFAMILY MEMBER DDB_G0284701"/>
    <property type="match status" value="1"/>
</dbReference>
<dbReference type="EC" id="5.1.1.-" evidence="5"/>
<dbReference type="SFLD" id="SFLDS00001">
    <property type="entry name" value="Enolase"/>
    <property type="match status" value="1"/>
</dbReference>
<dbReference type="EMBL" id="CACRYJ010000017">
    <property type="protein sequence ID" value="VZO35957.1"/>
    <property type="molecule type" value="Genomic_DNA"/>
</dbReference>
<dbReference type="SUPFAM" id="SSF54826">
    <property type="entry name" value="Enolase N-terminal domain-like"/>
    <property type="match status" value="1"/>
</dbReference>
<dbReference type="GO" id="GO:0046872">
    <property type="term" value="F:metal ion binding"/>
    <property type="evidence" value="ECO:0007669"/>
    <property type="project" value="UniProtKB-KW"/>
</dbReference>
<evidence type="ECO:0000256" key="2">
    <source>
        <dbReference type="ARBA" id="ARBA00022723"/>
    </source>
</evidence>
<sequence length="386" mass="40999">MTAITAVRLTPVNVARTTGLVCGHVIVELEADDGCTGIGEMSDFQHLPRFHPDVGDLTGTLQSMLAGTDPWATNRISQLLDEAFPSAGSLYDKGAVIRCGIDTALWDLRGKMSGRSVSSLLGGAVRTELPVAYPVFRQRARGDVEENLERVAGRLDEGFTMFRVYVGGDLELDELFLRSLRTRFGDRIEIKSLDFSNLLHGTAALRFIERTRDIGYALVEAPARAGDVAGLAEVRRRGLVPVSEHVYDAASALRLVSERAVDVLNVGLFALGGITPALQVIAIAEAAGLDCLIGTTQELSIGTAAAAHLGVATGCVTVASDPVGPLLYRSDVVERPVTYSGGALQPPSGPGLGLELDPERLREVAGPLRWERGATTAIVDRVGSTS</sequence>
<dbReference type="Pfam" id="PF02746">
    <property type="entry name" value="MR_MLE_N"/>
    <property type="match status" value="1"/>
</dbReference>
<dbReference type="Gene3D" id="3.20.20.120">
    <property type="entry name" value="Enolase-like C-terminal domain"/>
    <property type="match status" value="1"/>
</dbReference>
<protein>
    <submittedName>
        <fullName evidence="5">L-Ala-D/L-Glu epimerase</fullName>
        <ecNumber evidence="5">5.1.1.-</ecNumber>
    </submittedName>
</protein>
<accession>A0A7M4DGB4</accession>
<name>A0A7M4DGB4_9MICO</name>
<dbReference type="GO" id="GO:0016853">
    <property type="term" value="F:isomerase activity"/>
    <property type="evidence" value="ECO:0007669"/>
    <property type="project" value="UniProtKB-KW"/>
</dbReference>
<feature type="domain" description="Enolase C-terminal" evidence="4">
    <location>
        <begin position="149"/>
        <end position="359"/>
    </location>
</feature>
<dbReference type="Gene3D" id="3.30.390.10">
    <property type="entry name" value="Enolase-like, N-terminal domain"/>
    <property type="match status" value="1"/>
</dbReference>
<evidence type="ECO:0000313" key="5">
    <source>
        <dbReference type="EMBL" id="VZO35957.1"/>
    </source>
</evidence>
<dbReference type="RefSeq" id="WP_156739996.1">
    <property type="nucleotide sequence ID" value="NZ_CACRYJ010000017.1"/>
</dbReference>
<proteinExistence type="inferred from homology"/>
<dbReference type="InterPro" id="IPR029017">
    <property type="entry name" value="Enolase-like_N"/>
</dbReference>
<dbReference type="InterPro" id="IPR036849">
    <property type="entry name" value="Enolase-like_C_sf"/>
</dbReference>
<keyword evidence="6" id="KW-1185">Reference proteome</keyword>
<gene>
    <name evidence="5" type="primary">ykfB_1</name>
    <name evidence="5" type="ORF">HALOF300_01161</name>
</gene>
<evidence type="ECO:0000259" key="4">
    <source>
        <dbReference type="Pfam" id="PF13378"/>
    </source>
</evidence>
<comment type="caution">
    <text evidence="5">The sequence shown here is derived from an EMBL/GenBank/DDBJ whole genome shotgun (WGS) entry which is preliminary data.</text>
</comment>
<feature type="domain" description="Mandelate racemase/muconate lactonizing enzyme N-terminal" evidence="3">
    <location>
        <begin position="6"/>
        <end position="122"/>
    </location>
</feature>
<dbReference type="InterPro" id="IPR013341">
    <property type="entry name" value="Mandelate_racemase_N_dom"/>
</dbReference>
<keyword evidence="5" id="KW-0413">Isomerase</keyword>
<dbReference type="PANTHER" id="PTHR48080">
    <property type="entry name" value="D-GALACTONATE DEHYDRATASE-RELATED"/>
    <property type="match status" value="1"/>
</dbReference>
<dbReference type="SUPFAM" id="SSF51604">
    <property type="entry name" value="Enolase C-terminal domain-like"/>
    <property type="match status" value="1"/>
</dbReference>
<dbReference type="InterPro" id="IPR034593">
    <property type="entry name" value="DgoD-like"/>
</dbReference>
<evidence type="ECO:0000256" key="1">
    <source>
        <dbReference type="ARBA" id="ARBA00008031"/>
    </source>
</evidence>
<dbReference type="Pfam" id="PF13378">
    <property type="entry name" value="MR_MLE_C"/>
    <property type="match status" value="1"/>
</dbReference>
<dbReference type="AlphaFoldDB" id="A0A7M4DGB4"/>
<dbReference type="Proteomes" id="UP000419743">
    <property type="component" value="Unassembled WGS sequence"/>
</dbReference>